<evidence type="ECO:0000259" key="1">
    <source>
        <dbReference type="Pfam" id="PF14082"/>
    </source>
</evidence>
<dbReference type="EMBL" id="OMOJ01000001">
    <property type="protein sequence ID" value="SPF78136.1"/>
    <property type="molecule type" value="Genomic_DNA"/>
</dbReference>
<dbReference type="OrthoDB" id="7822202at2"/>
<protein>
    <recommendedName>
        <fullName evidence="1">Shedu protein SduA C-terminal domain-containing protein</fullName>
    </recommendedName>
</protein>
<evidence type="ECO:0000313" key="3">
    <source>
        <dbReference type="Proteomes" id="UP000244904"/>
    </source>
</evidence>
<dbReference type="RefSeq" id="WP_146188641.1">
    <property type="nucleotide sequence ID" value="NZ_OMOJ01000001.1"/>
</dbReference>
<evidence type="ECO:0000313" key="2">
    <source>
        <dbReference type="EMBL" id="SPF78136.1"/>
    </source>
</evidence>
<accession>A0A2R8APX6</accession>
<name>A0A2R8APX6_9RHOB</name>
<sequence length="361" mass="39899">MIEEAFRELRSSPMNLHVHEEFLVACMRDASPIARDHVRLLFVDDYDGDTFKWEFKEPAGMALLAWGDDGIEDIRRAFFDNDSYANRTIAFDILSAAAAGKGPMRVSVGAPSKVWAQLTEGGNLPTPVQVAARKALVELVLSIDAIEEVAGLIGGVLQKQQFRDDGAAVELIRAASSRWLAIGDTVLNEFRKLIANNSNDEPVFQSFLGANPQLLDPMAIEVWPEPNLFGSRKPDFVVKRSDGSYLVVEIECPAKTLITKGGHPSADVTHAEHQVTDYRNYMLRHIGTVKDVFAGFSDPDCLVVVGLEETLSPEQKQVLASLNGARHRVKVVGFDWLLERAERVSKNVSERGVVVSVQRMT</sequence>
<keyword evidence="3" id="KW-1185">Reference proteome</keyword>
<proteinExistence type="predicted"/>
<organism evidence="2 3">
    <name type="scientific">Pseudoprimorskyibacter insulae</name>
    <dbReference type="NCBI Taxonomy" id="1695997"/>
    <lineage>
        <taxon>Bacteria</taxon>
        <taxon>Pseudomonadati</taxon>
        <taxon>Pseudomonadota</taxon>
        <taxon>Alphaproteobacteria</taxon>
        <taxon>Rhodobacterales</taxon>
        <taxon>Paracoccaceae</taxon>
        <taxon>Pseudoprimorskyibacter</taxon>
    </lineage>
</organism>
<feature type="domain" description="Shedu protein SduA C-terminal" evidence="1">
    <location>
        <begin position="199"/>
        <end position="338"/>
    </location>
</feature>
<reference evidence="3" key="1">
    <citation type="submission" date="2018-03" db="EMBL/GenBank/DDBJ databases">
        <authorList>
            <person name="Rodrigo-Torres L."/>
            <person name="Arahal R. D."/>
            <person name="Lucena T."/>
        </authorList>
    </citation>
    <scope>NUCLEOTIDE SEQUENCE [LARGE SCALE GENOMIC DNA]</scope>
    <source>
        <strain evidence="3">CECT 8871</strain>
    </source>
</reference>
<dbReference type="AlphaFoldDB" id="A0A2R8APX6"/>
<dbReference type="Pfam" id="PF14082">
    <property type="entry name" value="SduA_C"/>
    <property type="match status" value="1"/>
</dbReference>
<gene>
    <name evidence="2" type="ORF">PRI8871_00729</name>
</gene>
<dbReference type="InterPro" id="IPR025359">
    <property type="entry name" value="SduA_C"/>
</dbReference>
<dbReference type="Proteomes" id="UP000244904">
    <property type="component" value="Unassembled WGS sequence"/>
</dbReference>